<dbReference type="InterPro" id="IPR001610">
    <property type="entry name" value="PAC"/>
</dbReference>
<dbReference type="SMART" id="SM00086">
    <property type="entry name" value="PAC"/>
    <property type="match status" value="2"/>
</dbReference>
<evidence type="ECO:0000256" key="15">
    <source>
        <dbReference type="ARBA" id="ARBA00023170"/>
    </source>
</evidence>
<organism evidence="18 19">
    <name type="scientific">Rhodospirillum centenum (strain ATCC 51521 / SW)</name>
    <dbReference type="NCBI Taxonomy" id="414684"/>
    <lineage>
        <taxon>Bacteria</taxon>
        <taxon>Pseudomonadati</taxon>
        <taxon>Pseudomonadota</taxon>
        <taxon>Alphaproteobacteria</taxon>
        <taxon>Rhodospirillales</taxon>
        <taxon>Rhodospirillaceae</taxon>
        <taxon>Rhodospirillum</taxon>
    </lineage>
</organism>
<evidence type="ECO:0000256" key="14">
    <source>
        <dbReference type="ARBA" id="ARBA00023026"/>
    </source>
</evidence>
<evidence type="ECO:0000313" key="19">
    <source>
        <dbReference type="Proteomes" id="UP000001591"/>
    </source>
</evidence>
<sequence length="579" mass="62234">MDQAVSAAGDDPVAAAQVRLAQACGGLQAWQIDPATWTATGHPGVLDLFGLPATASVRDLLEAIHPRDRPRVRRSFTEACRPGGVCLCDFRVMLPDGGVRWLRHAGEGVARPDGSLRVVGFTVDITGTRTAARDLVESEARFRSFIDHSTSLIFAKDLQGRYILANSAYLDLFGFASLEALLGLTDRDRYGHEVDWTLNDRRVAATGEPLEAEEEADFADGRRTYISAKFPLRDAAGRIVAVGGISTDITARKAAEQALAESEARFRVLADSAPVTIWMTAPDGSCTYMSRGWREATGQDERAAAGSGWLAALHPDDAPAARQALAEAIAGQRAFRQEYRLRHRDGRYRWAMNVAVPRLSGGGDFLGLIGSIMDITERRQLEEARALLMREVDHRAKNALAVVQALVGLTSADSVAAFKQAVTGRVSAMARAHSLLAANRWLGGDLAGLAGEELEPYAGRVHMAGPAVDLPADYVQAVSLSLHELATNAAKHGALSSPDGRVDLRWELVGDGRALRLVWEESGGPPVAGAPRHSGFGSSLLVRSIRGQLGGTLRQDWRPEGLLCEIVLPLTHDEGGERG</sequence>
<feature type="domain" description="PAC" evidence="17">
    <location>
        <begin position="335"/>
        <end position="387"/>
    </location>
</feature>
<evidence type="ECO:0000256" key="12">
    <source>
        <dbReference type="ARBA" id="ARBA00022840"/>
    </source>
</evidence>
<reference evidence="18 19" key="1">
    <citation type="journal article" date="2010" name="BMC Genomics">
        <title>Metabolic flexibility revealed in the genome of the cyst-forming alpha-1 proteobacterium Rhodospirillum centenum.</title>
        <authorList>
            <person name="Lu Y.K."/>
            <person name="Marden J."/>
            <person name="Han M."/>
            <person name="Swingley W.D."/>
            <person name="Mastrian S.D."/>
            <person name="Chowdhury S.R."/>
            <person name="Hao J."/>
            <person name="Helmy T."/>
            <person name="Kim S."/>
            <person name="Kurdoglu A.A."/>
            <person name="Matthies H.J."/>
            <person name="Rollo D."/>
            <person name="Stothard P."/>
            <person name="Blankenship R.E."/>
            <person name="Bauer C.E."/>
            <person name="Touchman J.W."/>
        </authorList>
    </citation>
    <scope>NUCLEOTIDE SEQUENCE [LARGE SCALE GENOMIC DNA]</scope>
    <source>
        <strain evidence="19">ATCC 51521 / SW</strain>
    </source>
</reference>
<dbReference type="InterPro" id="IPR013655">
    <property type="entry name" value="PAS_fold_3"/>
</dbReference>
<feature type="domain" description="PAS" evidence="16">
    <location>
        <begin position="262"/>
        <end position="332"/>
    </location>
</feature>
<name>B6ISA2_RHOCS</name>
<keyword evidence="4" id="KW-0597">Phosphoprotein</keyword>
<dbReference type="PROSITE" id="PS50113">
    <property type="entry name" value="PAC"/>
    <property type="match status" value="2"/>
</dbReference>
<protein>
    <recommendedName>
        <fullName evidence="2">histidine kinase</fullName>
        <ecNumber evidence="2">2.7.13.3</ecNumber>
    </recommendedName>
</protein>
<dbReference type="PANTHER" id="PTHR41523:SF8">
    <property type="entry name" value="ETHYLENE RESPONSE SENSOR PROTEIN"/>
    <property type="match status" value="1"/>
</dbReference>
<evidence type="ECO:0000256" key="2">
    <source>
        <dbReference type="ARBA" id="ARBA00012438"/>
    </source>
</evidence>
<evidence type="ECO:0000256" key="4">
    <source>
        <dbReference type="ARBA" id="ARBA00022553"/>
    </source>
</evidence>
<evidence type="ECO:0000256" key="3">
    <source>
        <dbReference type="ARBA" id="ARBA00022543"/>
    </source>
</evidence>
<dbReference type="GO" id="GO:0004673">
    <property type="term" value="F:protein histidine kinase activity"/>
    <property type="evidence" value="ECO:0007669"/>
    <property type="project" value="UniProtKB-EC"/>
</dbReference>
<dbReference type="PANTHER" id="PTHR41523">
    <property type="entry name" value="TWO-COMPONENT SYSTEM SENSOR PROTEIN"/>
    <property type="match status" value="1"/>
</dbReference>
<dbReference type="HOGENOM" id="CLU_395280_0_0_5"/>
<feature type="domain" description="PAC" evidence="17">
    <location>
        <begin position="208"/>
        <end position="261"/>
    </location>
</feature>
<evidence type="ECO:0000256" key="8">
    <source>
        <dbReference type="ARBA" id="ARBA00022679"/>
    </source>
</evidence>
<comment type="catalytic activity">
    <reaction evidence="1">
        <text>ATP + protein L-histidine = ADP + protein N-phospho-L-histidine.</text>
        <dbReference type="EC" id="2.7.13.3"/>
    </reaction>
</comment>
<evidence type="ECO:0000256" key="5">
    <source>
        <dbReference type="ARBA" id="ARBA00022606"/>
    </source>
</evidence>
<proteinExistence type="predicted"/>
<evidence type="ECO:0000256" key="6">
    <source>
        <dbReference type="ARBA" id="ARBA00022630"/>
    </source>
</evidence>
<dbReference type="Gene3D" id="3.30.565.10">
    <property type="entry name" value="Histidine kinase-like ATPase, C-terminal domain"/>
    <property type="match status" value="1"/>
</dbReference>
<dbReference type="Pfam" id="PF08448">
    <property type="entry name" value="PAS_4"/>
    <property type="match status" value="1"/>
</dbReference>
<dbReference type="InterPro" id="IPR035965">
    <property type="entry name" value="PAS-like_dom_sf"/>
</dbReference>
<dbReference type="FunFam" id="3.30.450.20:FF:000099">
    <property type="entry name" value="Sensory box sensor histidine kinase"/>
    <property type="match status" value="1"/>
</dbReference>
<evidence type="ECO:0000256" key="9">
    <source>
        <dbReference type="ARBA" id="ARBA00022737"/>
    </source>
</evidence>
<keyword evidence="13" id="KW-0157">Chromophore</keyword>
<dbReference type="Gene3D" id="2.10.70.100">
    <property type="match status" value="1"/>
</dbReference>
<evidence type="ECO:0000256" key="11">
    <source>
        <dbReference type="ARBA" id="ARBA00022777"/>
    </source>
</evidence>
<dbReference type="SMART" id="SM00091">
    <property type="entry name" value="PAS"/>
    <property type="match status" value="2"/>
</dbReference>
<evidence type="ECO:0000259" key="16">
    <source>
        <dbReference type="PROSITE" id="PS50112"/>
    </source>
</evidence>
<dbReference type="eggNOG" id="COG3920">
    <property type="taxonomic scope" value="Bacteria"/>
</dbReference>
<keyword evidence="7" id="KW-0288">FMN</keyword>
<dbReference type="eggNOG" id="COG2202">
    <property type="taxonomic scope" value="Bacteria"/>
</dbReference>
<keyword evidence="9" id="KW-0677">Repeat</keyword>
<dbReference type="SUPFAM" id="SSF55874">
    <property type="entry name" value="ATPase domain of HSP90 chaperone/DNA topoisomerase II/histidine kinase"/>
    <property type="match status" value="1"/>
</dbReference>
<dbReference type="InterPro" id="IPR000014">
    <property type="entry name" value="PAS"/>
</dbReference>
<dbReference type="CDD" id="cd00130">
    <property type="entry name" value="PAS"/>
    <property type="match status" value="3"/>
</dbReference>
<keyword evidence="14" id="KW-0843">Virulence</keyword>
<dbReference type="Proteomes" id="UP000001591">
    <property type="component" value="Chromosome"/>
</dbReference>
<dbReference type="EMBL" id="CP000613">
    <property type="protein sequence ID" value="ACI98338.1"/>
    <property type="molecule type" value="Genomic_DNA"/>
</dbReference>
<dbReference type="InterPro" id="IPR000700">
    <property type="entry name" value="PAS-assoc_C"/>
</dbReference>
<keyword evidence="11 18" id="KW-0418">Kinase</keyword>
<keyword evidence="5" id="KW-0716">Sensory transduction</keyword>
<evidence type="ECO:0000256" key="1">
    <source>
        <dbReference type="ARBA" id="ARBA00000085"/>
    </source>
</evidence>
<feature type="domain" description="PAS" evidence="16">
    <location>
        <begin position="138"/>
        <end position="181"/>
    </location>
</feature>
<gene>
    <name evidence="18" type="ordered locus">RC1_0908</name>
</gene>
<dbReference type="SUPFAM" id="SSF55785">
    <property type="entry name" value="PYP-like sensor domain (PAS domain)"/>
    <property type="match status" value="3"/>
</dbReference>
<keyword evidence="3" id="KW-0600">Photoreceptor protein</keyword>
<dbReference type="PROSITE" id="PS50112">
    <property type="entry name" value="PAS"/>
    <property type="match status" value="2"/>
</dbReference>
<evidence type="ECO:0000256" key="7">
    <source>
        <dbReference type="ARBA" id="ARBA00022643"/>
    </source>
</evidence>
<evidence type="ECO:0000256" key="13">
    <source>
        <dbReference type="ARBA" id="ARBA00022991"/>
    </source>
</evidence>
<dbReference type="EC" id="2.7.13.3" evidence="2"/>
<evidence type="ECO:0000256" key="10">
    <source>
        <dbReference type="ARBA" id="ARBA00022741"/>
    </source>
</evidence>
<evidence type="ECO:0000259" key="17">
    <source>
        <dbReference type="PROSITE" id="PS50113"/>
    </source>
</evidence>
<dbReference type="GO" id="GO:0009881">
    <property type="term" value="F:photoreceptor activity"/>
    <property type="evidence" value="ECO:0007669"/>
    <property type="project" value="UniProtKB-KW"/>
</dbReference>
<dbReference type="GO" id="GO:0005524">
    <property type="term" value="F:ATP binding"/>
    <property type="evidence" value="ECO:0007669"/>
    <property type="project" value="UniProtKB-KW"/>
</dbReference>
<accession>B6ISA2</accession>
<keyword evidence="8" id="KW-0808">Transferase</keyword>
<dbReference type="SMART" id="SM00911">
    <property type="entry name" value="HWE_HK"/>
    <property type="match status" value="1"/>
</dbReference>
<dbReference type="KEGG" id="rce:RC1_0908"/>
<dbReference type="Pfam" id="PF08447">
    <property type="entry name" value="PAS_3"/>
    <property type="match status" value="2"/>
</dbReference>
<dbReference type="NCBIfam" id="TIGR00229">
    <property type="entry name" value="sensory_box"/>
    <property type="match status" value="2"/>
</dbReference>
<dbReference type="InterPro" id="IPR036890">
    <property type="entry name" value="HATPase_C_sf"/>
</dbReference>
<dbReference type="AlphaFoldDB" id="B6ISA2"/>
<evidence type="ECO:0000313" key="18">
    <source>
        <dbReference type="EMBL" id="ACI98338.1"/>
    </source>
</evidence>
<dbReference type="InterPro" id="IPR013656">
    <property type="entry name" value="PAS_4"/>
</dbReference>
<keyword evidence="6" id="KW-0285">Flavoprotein</keyword>
<dbReference type="STRING" id="414684.RC1_0908"/>
<dbReference type="Gene3D" id="3.30.450.20">
    <property type="entry name" value="PAS domain"/>
    <property type="match status" value="3"/>
</dbReference>
<keyword evidence="12" id="KW-0067">ATP-binding</keyword>
<keyword evidence="19" id="KW-1185">Reference proteome</keyword>
<keyword evidence="15" id="KW-0675">Receptor</keyword>
<dbReference type="OrthoDB" id="341208at2"/>
<dbReference type="InterPro" id="IPR011102">
    <property type="entry name" value="Sig_transdc_His_kinase_HWE"/>
</dbReference>
<dbReference type="Pfam" id="PF07536">
    <property type="entry name" value="HWE_HK"/>
    <property type="match status" value="1"/>
</dbReference>
<keyword evidence="10" id="KW-0547">Nucleotide-binding</keyword>